<dbReference type="Proteomes" id="UP000017184">
    <property type="component" value="Chromosome"/>
</dbReference>
<keyword evidence="2 9" id="KW-0645">Protease</keyword>
<feature type="domain" description="M23ase beta-sheet core" evidence="8">
    <location>
        <begin position="348"/>
        <end position="442"/>
    </location>
</feature>
<accession>U5N638</accession>
<dbReference type="STRING" id="946483.Cenrod_0862"/>
<name>U5N638_9BURK</name>
<dbReference type="InterPro" id="IPR016047">
    <property type="entry name" value="M23ase_b-sheet_dom"/>
</dbReference>
<keyword evidence="3" id="KW-0479">Metal-binding</keyword>
<evidence type="ECO:0000313" key="10">
    <source>
        <dbReference type="Proteomes" id="UP000017184"/>
    </source>
</evidence>
<evidence type="ECO:0000256" key="3">
    <source>
        <dbReference type="ARBA" id="ARBA00022723"/>
    </source>
</evidence>
<evidence type="ECO:0000256" key="1">
    <source>
        <dbReference type="ARBA" id="ARBA00001947"/>
    </source>
</evidence>
<keyword evidence="6" id="KW-0482">Metalloprotease</keyword>
<keyword evidence="7" id="KW-1133">Transmembrane helix</keyword>
<dbReference type="PATRIC" id="fig|946483.4.peg.863"/>
<dbReference type="Gene3D" id="2.70.70.10">
    <property type="entry name" value="Glucose Permease (Domain IIA)"/>
    <property type="match status" value="1"/>
</dbReference>
<keyword evidence="10" id="KW-1185">Reference proteome</keyword>
<keyword evidence="7" id="KW-0472">Membrane</keyword>
<dbReference type="InterPro" id="IPR011055">
    <property type="entry name" value="Dup_hybrid_motif"/>
</dbReference>
<dbReference type="SUPFAM" id="SSF51261">
    <property type="entry name" value="Duplicated hybrid motif"/>
    <property type="match status" value="1"/>
</dbReference>
<dbReference type="CDD" id="cd12797">
    <property type="entry name" value="M23_peptidase"/>
    <property type="match status" value="1"/>
</dbReference>
<dbReference type="InterPro" id="IPR050570">
    <property type="entry name" value="Cell_wall_metabolism_enzyme"/>
</dbReference>
<dbReference type="PANTHER" id="PTHR21666:SF288">
    <property type="entry name" value="CELL DIVISION PROTEIN YTFB"/>
    <property type="match status" value="1"/>
</dbReference>
<organism evidence="9 10">
    <name type="scientific">Candidatus Symbiobacter mobilis CR</name>
    <dbReference type="NCBI Taxonomy" id="946483"/>
    <lineage>
        <taxon>Bacteria</taxon>
        <taxon>Pseudomonadati</taxon>
        <taxon>Pseudomonadota</taxon>
        <taxon>Betaproteobacteria</taxon>
        <taxon>Burkholderiales</taxon>
        <taxon>Comamonadaceae</taxon>
    </lineage>
</organism>
<keyword evidence="4" id="KW-0378">Hydrolase</keyword>
<proteinExistence type="predicted"/>
<dbReference type="eggNOG" id="COG0739">
    <property type="taxonomic scope" value="Bacteria"/>
</dbReference>
<evidence type="ECO:0000256" key="6">
    <source>
        <dbReference type="ARBA" id="ARBA00023049"/>
    </source>
</evidence>
<sequence>MIEPRTSPRFRPVALPASSLSPYSLRTAPTPPLFSSLLSSLLSSLFTRPTRQVLSLLAAVWLTGAGAALAVVSLAPDAADLPVRDVLESVANLTQIGSNADEEAGAAEPAPLLLYRSDTTRHNDTADTLLRRMGVDDPAAAAFLRNDPTARQILGRSGKFVSTESLPNRQMHRLVARWAAEEPSLDKPSPFLRLVVERTDSGFRSLLESATLERSTRLASATIRSSLFAAADAASVPDSIALELAEIFSGDIDFHRALRKGDRFSVVYETLEADGEVLRTGKVLAAEFVNRGKTYRAMWFAGSQGTGAYFTPEGLSLRKPFLASPVAFSRITSGFSMRLHPILGTMRHHRGIDYAAPTGTPIRSVGDGVVTFTGRQGGYGNVVFVQHDAKNSTVYGHLSRIDVRKGQTITQGQRIGAVGSTGWATGPHLHFEFRVSGVHIDPLTIARQAASPSLPTAMRPSFERIATQMRQHLAAARQIEPTSMQ</sequence>
<dbReference type="GO" id="GO:0046872">
    <property type="term" value="F:metal ion binding"/>
    <property type="evidence" value="ECO:0007669"/>
    <property type="project" value="UniProtKB-KW"/>
</dbReference>
<dbReference type="HOGENOM" id="CLU_026846_4_1_4"/>
<evidence type="ECO:0000256" key="4">
    <source>
        <dbReference type="ARBA" id="ARBA00022801"/>
    </source>
</evidence>
<dbReference type="GO" id="GO:0006508">
    <property type="term" value="P:proteolysis"/>
    <property type="evidence" value="ECO:0007669"/>
    <property type="project" value="UniProtKB-KW"/>
</dbReference>
<evidence type="ECO:0000259" key="8">
    <source>
        <dbReference type="Pfam" id="PF01551"/>
    </source>
</evidence>
<protein>
    <submittedName>
        <fullName evidence="9">Membrane protease subunit</fullName>
    </submittedName>
</protein>
<dbReference type="EMBL" id="CP004885">
    <property type="protein sequence ID" value="AGX86966.1"/>
    <property type="molecule type" value="Genomic_DNA"/>
</dbReference>
<feature type="transmembrane region" description="Helical" evidence="7">
    <location>
        <begin position="53"/>
        <end position="75"/>
    </location>
</feature>
<comment type="cofactor">
    <cofactor evidence="1">
        <name>Zn(2+)</name>
        <dbReference type="ChEBI" id="CHEBI:29105"/>
    </cofactor>
</comment>
<evidence type="ECO:0000256" key="5">
    <source>
        <dbReference type="ARBA" id="ARBA00022833"/>
    </source>
</evidence>
<keyword evidence="5" id="KW-0862">Zinc</keyword>
<gene>
    <name evidence="9" type="ORF">Cenrod_0862</name>
</gene>
<dbReference type="KEGG" id="cbx:Cenrod_0862"/>
<dbReference type="Gene3D" id="3.10.450.350">
    <property type="match status" value="1"/>
</dbReference>
<dbReference type="PANTHER" id="PTHR21666">
    <property type="entry name" value="PEPTIDASE-RELATED"/>
    <property type="match status" value="1"/>
</dbReference>
<evidence type="ECO:0000256" key="2">
    <source>
        <dbReference type="ARBA" id="ARBA00022670"/>
    </source>
</evidence>
<reference evidence="9 10" key="1">
    <citation type="journal article" date="2013" name="Genome Biol.">
        <title>Genomic analysis reveals key aspects of prokaryotic symbiosis in the phototrophic consortium "Chlorochromatium aggregatum".</title>
        <authorList>
            <person name="Liu Z."/>
            <person name="Muller J."/>
            <person name="Li T."/>
            <person name="Alvey R.M."/>
            <person name="Vogl K."/>
            <person name="Frigaard N.U."/>
            <person name="Rockwell N.C."/>
            <person name="Boyd E.S."/>
            <person name="Tomsho L.P."/>
            <person name="Schuster S.C."/>
            <person name="Henke P."/>
            <person name="Rohde M."/>
            <person name="Overmann J."/>
            <person name="Bryant D.A."/>
        </authorList>
    </citation>
    <scope>NUCLEOTIDE SEQUENCE [LARGE SCALE GENOMIC DNA]</scope>
    <source>
        <strain evidence="9">CR</strain>
    </source>
</reference>
<dbReference type="GO" id="GO:0004222">
    <property type="term" value="F:metalloendopeptidase activity"/>
    <property type="evidence" value="ECO:0007669"/>
    <property type="project" value="TreeGrafter"/>
</dbReference>
<evidence type="ECO:0000256" key="7">
    <source>
        <dbReference type="SAM" id="Phobius"/>
    </source>
</evidence>
<keyword evidence="7" id="KW-0812">Transmembrane</keyword>
<dbReference type="Pfam" id="PF01551">
    <property type="entry name" value="Peptidase_M23"/>
    <property type="match status" value="1"/>
</dbReference>
<evidence type="ECO:0000313" key="9">
    <source>
        <dbReference type="EMBL" id="AGX86966.1"/>
    </source>
</evidence>
<dbReference type="AlphaFoldDB" id="U5N638"/>